<evidence type="ECO:0000313" key="3">
    <source>
        <dbReference type="Proteomes" id="UP000054454"/>
    </source>
</evidence>
<dbReference type="PANTHER" id="PTHR38488">
    <property type="entry name" value="OXIDOREDUCTASE 9.5 KDA SUBUNIT, PUTATIVE (AFU_ORTHOLOGUE AFUA_5G08980)-RELATED"/>
    <property type="match status" value="1"/>
</dbReference>
<protein>
    <recommendedName>
        <fullName evidence="4">NADH-ubiquinone oxidoreductase 9.5 kDa subunit</fullName>
    </recommendedName>
</protein>
<reference evidence="3" key="1">
    <citation type="journal article" date="2016" name="Nat. Commun.">
        <title>Genome analysis of three Pneumocystis species reveals adaptation mechanisms to life exclusively in mammalian hosts.</title>
        <authorList>
            <person name="Ma L."/>
            <person name="Chen Z."/>
            <person name="Huang D.W."/>
            <person name="Kutty G."/>
            <person name="Ishihara M."/>
            <person name="Wang H."/>
            <person name="Abouelleil A."/>
            <person name="Bishop L."/>
            <person name="Davey E."/>
            <person name="Deng R."/>
            <person name="Deng X."/>
            <person name="Fan L."/>
            <person name="Fantoni G."/>
            <person name="Fitzgerald M."/>
            <person name="Gogineni E."/>
            <person name="Goldberg J.M."/>
            <person name="Handley G."/>
            <person name="Hu X."/>
            <person name="Huber C."/>
            <person name="Jiao X."/>
            <person name="Jones K."/>
            <person name="Levin J.Z."/>
            <person name="Liu Y."/>
            <person name="Macdonald P."/>
            <person name="Melnikov A."/>
            <person name="Raley C."/>
            <person name="Sassi M."/>
            <person name="Sherman B.T."/>
            <person name="Song X."/>
            <person name="Sykes S."/>
            <person name="Tran B."/>
            <person name="Walsh L."/>
            <person name="Xia Y."/>
            <person name="Yang J."/>
            <person name="Young S."/>
            <person name="Zeng Q."/>
            <person name="Zheng X."/>
            <person name="Stephens R."/>
            <person name="Nusbaum C."/>
            <person name="Birren B.W."/>
            <person name="Azadi P."/>
            <person name="Lempicki R.A."/>
            <person name="Cuomo C.A."/>
            <person name="Kovacs J.A."/>
        </authorList>
    </citation>
    <scope>NUCLEOTIDE SEQUENCE [LARGE SCALE GENOMIC DNA]</scope>
    <source>
        <strain evidence="3">B80</strain>
    </source>
</reference>
<keyword evidence="1" id="KW-0472">Membrane</keyword>
<keyword evidence="3" id="KW-1185">Reference proteome</keyword>
<feature type="transmembrane region" description="Helical" evidence="1">
    <location>
        <begin position="24"/>
        <end position="42"/>
    </location>
</feature>
<evidence type="ECO:0000256" key="1">
    <source>
        <dbReference type="SAM" id="Phobius"/>
    </source>
</evidence>
<name>A0A0W4ZCJ6_PNEC8</name>
<comment type="caution">
    <text evidence="2">The sequence shown here is derived from an EMBL/GenBank/DDBJ whole genome shotgun (WGS) entry which is preliminary data.</text>
</comment>
<dbReference type="CDD" id="cd22903">
    <property type="entry name" value="NI9M"/>
    <property type="match status" value="1"/>
</dbReference>
<dbReference type="PANTHER" id="PTHR38488:SF1">
    <property type="entry name" value="OXIDOREDUCTASE 9.5 KDA SUBUNIT, PUTATIVE (AFU_ORTHOLOGUE AFUA_5G08980)-RELATED"/>
    <property type="match status" value="1"/>
</dbReference>
<dbReference type="GeneID" id="28937701"/>
<keyword evidence="1" id="KW-1133">Transmembrane helix</keyword>
<evidence type="ECO:0008006" key="4">
    <source>
        <dbReference type="Google" id="ProtNLM"/>
    </source>
</evidence>
<dbReference type="RefSeq" id="XP_018224627.1">
    <property type="nucleotide sequence ID" value="XM_018371498.1"/>
</dbReference>
<keyword evidence="1" id="KW-0812">Transmembrane</keyword>
<dbReference type="Proteomes" id="UP000054454">
    <property type="component" value="Unassembled WGS sequence"/>
</dbReference>
<accession>A0A0W4ZCJ6</accession>
<organism evidence="2 3">
    <name type="scientific">Pneumocystis carinii (strain B80)</name>
    <name type="common">Rat pneumocystis pneumonia agent</name>
    <name type="synonym">Pneumocystis carinii f. sp. carinii</name>
    <dbReference type="NCBI Taxonomy" id="1408658"/>
    <lineage>
        <taxon>Eukaryota</taxon>
        <taxon>Fungi</taxon>
        <taxon>Dikarya</taxon>
        <taxon>Ascomycota</taxon>
        <taxon>Taphrinomycotina</taxon>
        <taxon>Pneumocystomycetes</taxon>
        <taxon>Pneumocystaceae</taxon>
        <taxon>Pneumocystis</taxon>
    </lineage>
</organism>
<dbReference type="VEuPathDB" id="FungiDB:T552_02976"/>
<dbReference type="InterPro" id="IPR039961">
    <property type="entry name" value="Nuo9.5"/>
</dbReference>
<gene>
    <name evidence="2" type="ORF">T552_02976</name>
</gene>
<dbReference type="EMBL" id="LFVZ01000014">
    <property type="protein sequence ID" value="KTW26083.1"/>
    <property type="molecule type" value="Genomic_DNA"/>
</dbReference>
<evidence type="ECO:0000313" key="2">
    <source>
        <dbReference type="EMBL" id="KTW26083.1"/>
    </source>
</evidence>
<proteinExistence type="predicted"/>
<sequence length="76" mass="8882">MRSITSFWSGSIKYIFRTAEEKPHIFYSLLLGSLGPIIFLFVPPIRKKLGYLPPEPIPRTYPLPKRKREVLEGYDD</sequence>
<dbReference type="OrthoDB" id="2093409at2759"/>
<dbReference type="AlphaFoldDB" id="A0A0W4ZCJ6"/>